<feature type="compositionally biased region" description="Polar residues" evidence="1">
    <location>
        <begin position="758"/>
        <end position="772"/>
    </location>
</feature>
<feature type="region of interest" description="Disordered" evidence="1">
    <location>
        <begin position="1319"/>
        <end position="1347"/>
    </location>
</feature>
<feature type="compositionally biased region" description="Polar residues" evidence="1">
    <location>
        <begin position="834"/>
        <end position="845"/>
    </location>
</feature>
<dbReference type="Gene3D" id="3.50.50.60">
    <property type="entry name" value="FAD/NAD(P)-binding domain"/>
    <property type="match status" value="1"/>
</dbReference>
<dbReference type="InterPro" id="IPR036188">
    <property type="entry name" value="FAD/NAD-bd_sf"/>
</dbReference>
<feature type="region of interest" description="Disordered" evidence="1">
    <location>
        <begin position="1685"/>
        <end position="1732"/>
    </location>
</feature>
<feature type="region of interest" description="Disordered" evidence="1">
    <location>
        <begin position="1897"/>
        <end position="1922"/>
    </location>
</feature>
<feature type="region of interest" description="Disordered" evidence="1">
    <location>
        <begin position="1587"/>
        <end position="1630"/>
    </location>
</feature>
<gene>
    <name evidence="2" type="ORF">HYH03_004521</name>
</gene>
<feature type="region of interest" description="Disordered" evidence="1">
    <location>
        <begin position="215"/>
        <end position="251"/>
    </location>
</feature>
<feature type="region of interest" description="Disordered" evidence="1">
    <location>
        <begin position="85"/>
        <end position="106"/>
    </location>
</feature>
<evidence type="ECO:0000256" key="1">
    <source>
        <dbReference type="SAM" id="MobiDB-lite"/>
    </source>
</evidence>
<dbReference type="Proteomes" id="UP000612055">
    <property type="component" value="Unassembled WGS sequence"/>
</dbReference>
<feature type="compositionally biased region" description="Polar residues" evidence="1">
    <location>
        <begin position="1081"/>
        <end position="1091"/>
    </location>
</feature>
<organism evidence="2 3">
    <name type="scientific">Edaphochlamys debaryana</name>
    <dbReference type="NCBI Taxonomy" id="47281"/>
    <lineage>
        <taxon>Eukaryota</taxon>
        <taxon>Viridiplantae</taxon>
        <taxon>Chlorophyta</taxon>
        <taxon>core chlorophytes</taxon>
        <taxon>Chlorophyceae</taxon>
        <taxon>CS clade</taxon>
        <taxon>Chlamydomonadales</taxon>
        <taxon>Chlamydomonadales incertae sedis</taxon>
        <taxon>Edaphochlamys</taxon>
    </lineage>
</organism>
<feature type="compositionally biased region" description="Low complexity" evidence="1">
    <location>
        <begin position="908"/>
        <end position="923"/>
    </location>
</feature>
<dbReference type="OrthoDB" id="2915840at2759"/>
<feature type="region of interest" description="Disordered" evidence="1">
    <location>
        <begin position="1368"/>
        <end position="1434"/>
    </location>
</feature>
<sequence length="1922" mass="194001">MQQEPKALRVAILGTGPDSLVAANHILDCHANARVVLLESSSCLGGKWLQGPSQPGVAGALFAVPSHAPGRGRANPALFLALPTDMGTSEAGSGGPSVPTTSGSPSQQLREFAARAGLLGRVRFSCALQRAKYTTMNQEWRLSFQDTLTGKSGQLCADLLVLTRSQVAVPRKPPPLPGQALYDGRVIHVPSGGHMPKGELQKLVGQHVVVLAVPPPHPRAGFQGADKGEARPGPEGSQHGHAAGGGHGKEARDVLGWRAPSATSAQSPPLLALQLCRLIAAVVGPEGSTTLVLNDTPGRNNSGSVVSSGSSGIALHQHEGPHSPKAGARPGPGRTGLGPFLASCLGACVTSEPLPSPTERTPTATTTTSGRIKSRLSKLRSGRSSKSVRTTSAKSIISELGRLGSALSSSLASSRTKSAVSLEEAPWRNEMAACGVRVVAGSVAALHGSFVTLSDSTDLLADVVVVSPAPAPLPTACEGALSFDLDLPFLDTRSRMSTHGGGGGGGATLDGAGGTTFRHSGSLRSLESSACSEHSAADPAVAAVADFAEFGVLGRLHRGVLATGSHAPNLAVLGEARASDHCPVTAELQARWLMSCLAFGPHGEAVLRQPTLMEGAHDTEALRRLGMGGALGGRRGRPLASRPLAAYQRLLLKDLGVRAPSGRPVAATLGVGRAFMALLGRRTTPGSRPLSAADASRLLGVTPLPVSAAALDWAAAAAAAAAGADHDPGYTPRGVAPLLGAASRRLTELEAALGQDASPGTCTNNTAGNLTPTDRYARPSSGYADGPRRISIGGHGDGSPSGTLLQRCSRGRLTPSSSLCRAMASSPGRMDHLQASSSMRRTSSAGVGGSLGSTPPPPPTLGRLAPSYSARFGSSVHASAPGPGGPGPGPSQAHRRLGPSNSMRVTAMPRSPMGQPPGGMQQPFARGGLTPTASMRRNGSNGNGGRMPPPGRLTHTGSMHLTRQGSMRLADASDDPEGAPRSPSRDVYAGHNMPPRRSTTGGDGMGGGMGMGMGSGVPPSVMASAAAAAAFVRKSQSSAGRRSGNLPRTSSSGRNLNLANIQNMGLGTVDDILFAAAFGTSSPHRTSQRGTPSGHSGGPPSSHGAASPYGNGSYGNQLYGSGPSGGNAVPLPYGSGHYAVRTDGGRSSNAFERTWSGARSGPVLARVMSGRDRQNSATSEGVRSVDNVDSPWDVPSIHLPPTAPVYVPCPSASPRPSGELYSICEQTPHPGTDIPLGDDPDGSNEALPSLNAGTEPFDRDRDRDRYYQDRDRDRDRSAAQQPAASASRSGRGGGGLAGTSIPFSRLPLFDAAVAALGRQPVSPRDGQGQGQAGGSGSGSGSGSGPAVGIGLRASGLLRLDRAMTSAPQRCSRLGVTGPAAGLGSSRGGAGGGNGGGGMPQRRTTSSGSAQGLRPSRRSEPGIGSGSSGGGSSGGGMLAALLAPLRLGGGGSSRHSAATTTDQEFEFSCSPAGSRGMSPLASYHASGASAGPFPGSGAASPTPAMLSKCRSFGTPEAAAAAAALSTSPHQLLAAAGRSESLGRRQARSNNLLLAAANASTRKQALAAAAAARAAANAAVTAAAAAAYGSTPTHSPPLGQRPLPPAPALPNLHRLPTSVSTSPFSSSAGYASASAAGGGDYGGAGWSGGGVRTTAITVAQAAASRASPLAPRTPYAAASAPAGELDDLDLPGLPLEPLPLRGPRRPSRRAEGSASGELLPRADTEPQPCVQPDRSVTASVSASVSVDGGCGGCAMSALQPGLTDWASAPVALTPEDEMDDAASCESEVNLRLDLDLQLGLASPHADAWNRHGEEPESPRLLMPPTGRFVAVGSGASSGGASRNSNTNTGSNKLQLQQPQQLQQPDQQQHAMLFDLGSPTDRGLSVRGLVTSQQRLSLLTNTPTQNREATAAHSPKAVVSLVLDD</sequence>
<feature type="compositionally biased region" description="Low complexity" evidence="1">
    <location>
        <begin position="1830"/>
        <end position="1864"/>
    </location>
</feature>
<feature type="region of interest" description="Disordered" evidence="1">
    <location>
        <begin position="1448"/>
        <end position="1477"/>
    </location>
</feature>
<feature type="region of interest" description="Disordered" evidence="1">
    <location>
        <begin position="1034"/>
        <end position="1055"/>
    </location>
</feature>
<feature type="compositionally biased region" description="Low complexity" evidence="1">
    <location>
        <begin position="357"/>
        <end position="371"/>
    </location>
</feature>
<evidence type="ECO:0000313" key="3">
    <source>
        <dbReference type="Proteomes" id="UP000612055"/>
    </source>
</evidence>
<feature type="compositionally biased region" description="Low complexity" evidence="1">
    <location>
        <begin position="96"/>
        <end position="106"/>
    </location>
</feature>
<feature type="compositionally biased region" description="Polar residues" evidence="1">
    <location>
        <begin position="955"/>
        <end position="965"/>
    </location>
</feature>
<feature type="compositionally biased region" description="Low complexity" evidence="1">
    <location>
        <begin position="1688"/>
        <end position="1699"/>
    </location>
</feature>
<proteinExistence type="predicted"/>
<feature type="region of interest" description="Disordered" evidence="1">
    <location>
        <begin position="293"/>
        <end position="335"/>
    </location>
</feature>
<feature type="compositionally biased region" description="Basic residues" evidence="1">
    <location>
        <begin position="372"/>
        <end position="383"/>
    </location>
</feature>
<feature type="compositionally biased region" description="Gly residues" evidence="1">
    <location>
        <begin position="1422"/>
        <end position="1434"/>
    </location>
</feature>
<evidence type="ECO:0000313" key="2">
    <source>
        <dbReference type="EMBL" id="KAG2497362.1"/>
    </source>
</evidence>
<protein>
    <submittedName>
        <fullName evidence="2">Uncharacterized protein</fullName>
    </submittedName>
</protein>
<feature type="region of interest" description="Disordered" evidence="1">
    <location>
        <begin position="1805"/>
        <end position="1864"/>
    </location>
</feature>
<dbReference type="SUPFAM" id="SSF51905">
    <property type="entry name" value="FAD/NAD(P)-binding domain"/>
    <property type="match status" value="1"/>
</dbReference>
<feature type="region of interest" description="Disordered" evidence="1">
    <location>
        <begin position="353"/>
        <end position="390"/>
    </location>
</feature>
<reference evidence="2" key="1">
    <citation type="journal article" date="2020" name="bioRxiv">
        <title>Comparative genomics of Chlamydomonas.</title>
        <authorList>
            <person name="Craig R.J."/>
            <person name="Hasan A.R."/>
            <person name="Ness R.W."/>
            <person name="Keightley P.D."/>
        </authorList>
    </citation>
    <scope>NUCLEOTIDE SEQUENCE</scope>
    <source>
        <strain evidence="2">CCAP 11/70</strain>
    </source>
</reference>
<feature type="region of interest" description="Disordered" evidence="1">
    <location>
        <begin position="818"/>
        <end position="1013"/>
    </location>
</feature>
<feature type="compositionally biased region" description="Basic and acidic residues" evidence="1">
    <location>
        <begin position="1805"/>
        <end position="1815"/>
    </location>
</feature>
<feature type="region of interest" description="Disordered" evidence="1">
    <location>
        <begin position="1210"/>
        <end position="1298"/>
    </location>
</feature>
<feature type="compositionally biased region" description="Low complexity" evidence="1">
    <location>
        <begin position="1092"/>
        <end position="1108"/>
    </location>
</feature>
<feature type="compositionally biased region" description="Gly residues" evidence="1">
    <location>
        <begin position="1384"/>
        <end position="1398"/>
    </location>
</feature>
<feature type="compositionally biased region" description="Basic and acidic residues" evidence="1">
    <location>
        <begin position="1256"/>
        <end position="1277"/>
    </location>
</feature>
<feature type="region of interest" description="Disordered" evidence="1">
    <location>
        <begin position="1169"/>
        <end position="1189"/>
    </location>
</feature>
<dbReference type="EMBL" id="JAEHOE010000014">
    <property type="protein sequence ID" value="KAG2497362.1"/>
    <property type="molecule type" value="Genomic_DNA"/>
</dbReference>
<feature type="compositionally biased region" description="Gly residues" evidence="1">
    <location>
        <begin position="1001"/>
        <end position="1013"/>
    </location>
</feature>
<comment type="caution">
    <text evidence="2">The sequence shown here is derived from an EMBL/GenBank/DDBJ whole genome shotgun (WGS) entry which is preliminary data.</text>
</comment>
<feature type="compositionally biased region" description="Low complexity" evidence="1">
    <location>
        <begin position="1607"/>
        <end position="1630"/>
    </location>
</feature>
<feature type="compositionally biased region" description="Low complexity" evidence="1">
    <location>
        <begin position="302"/>
        <end position="312"/>
    </location>
</feature>
<feature type="region of interest" description="Disordered" evidence="1">
    <location>
        <begin position="1081"/>
        <end position="1118"/>
    </location>
</feature>
<feature type="region of interest" description="Disordered" evidence="1">
    <location>
        <begin position="754"/>
        <end position="805"/>
    </location>
</feature>
<name>A0A835Y9B1_9CHLO</name>
<keyword evidence="3" id="KW-1185">Reference proteome</keyword>
<feature type="compositionally biased region" description="Gly residues" evidence="1">
    <location>
        <begin position="1327"/>
        <end position="1347"/>
    </location>
</feature>
<feature type="compositionally biased region" description="Low complexity" evidence="1">
    <location>
        <begin position="1278"/>
        <end position="1289"/>
    </location>
</feature>
<accession>A0A835Y9B1</accession>